<dbReference type="PANTHER" id="PTHR14226:SF76">
    <property type="entry name" value="NTE FAMILY PROTEIN RSSA"/>
    <property type="match status" value="1"/>
</dbReference>
<evidence type="ECO:0000313" key="8">
    <source>
        <dbReference type="Proteomes" id="UP001242368"/>
    </source>
</evidence>
<evidence type="ECO:0000256" key="3">
    <source>
        <dbReference type="ARBA" id="ARBA00023098"/>
    </source>
</evidence>
<dbReference type="PROSITE" id="PS51635">
    <property type="entry name" value="PNPLA"/>
    <property type="match status" value="1"/>
</dbReference>
<feature type="short sequence motif" description="DGA/G" evidence="4">
    <location>
        <begin position="206"/>
        <end position="208"/>
    </location>
</feature>
<evidence type="ECO:0000259" key="6">
    <source>
        <dbReference type="PROSITE" id="PS51635"/>
    </source>
</evidence>
<evidence type="ECO:0000256" key="1">
    <source>
        <dbReference type="ARBA" id="ARBA00022801"/>
    </source>
</evidence>
<keyword evidence="2 4" id="KW-0442">Lipid degradation</keyword>
<dbReference type="EMBL" id="JAUFQU010000002">
    <property type="protein sequence ID" value="MDN3708857.1"/>
    <property type="molecule type" value="Genomic_DNA"/>
</dbReference>
<dbReference type="SUPFAM" id="SSF52151">
    <property type="entry name" value="FabD/lysophospholipase-like"/>
    <property type="match status" value="1"/>
</dbReference>
<evidence type="ECO:0000256" key="2">
    <source>
        <dbReference type="ARBA" id="ARBA00022963"/>
    </source>
</evidence>
<feature type="active site" description="Proton acceptor" evidence="4">
    <location>
        <position position="206"/>
    </location>
</feature>
<keyword evidence="8" id="KW-1185">Reference proteome</keyword>
<keyword evidence="1 4" id="KW-0378">Hydrolase</keyword>
<comment type="caution">
    <text evidence="7">The sequence shown here is derived from an EMBL/GenBank/DDBJ whole genome shotgun (WGS) entry which is preliminary data.</text>
</comment>
<organism evidence="7 8">
    <name type="scientific">Paenimyroides ceti</name>
    <dbReference type="NCBI Taxonomy" id="395087"/>
    <lineage>
        <taxon>Bacteria</taxon>
        <taxon>Pseudomonadati</taxon>
        <taxon>Bacteroidota</taxon>
        <taxon>Flavobacteriia</taxon>
        <taxon>Flavobacteriales</taxon>
        <taxon>Flavobacteriaceae</taxon>
        <taxon>Paenimyroides</taxon>
    </lineage>
</organism>
<dbReference type="CDD" id="cd07205">
    <property type="entry name" value="Pat_PNPLA6_PNPLA7_NTE1_like"/>
    <property type="match status" value="1"/>
</dbReference>
<feature type="signal peptide" evidence="5">
    <location>
        <begin position="1"/>
        <end position="19"/>
    </location>
</feature>
<dbReference type="PANTHER" id="PTHR14226">
    <property type="entry name" value="NEUROPATHY TARGET ESTERASE/SWISS CHEESE D.MELANOGASTER"/>
    <property type="match status" value="1"/>
</dbReference>
<dbReference type="Pfam" id="PF01734">
    <property type="entry name" value="Patatin"/>
    <property type="match status" value="1"/>
</dbReference>
<protein>
    <submittedName>
        <fullName evidence="7">Patatin-like phospholipase family protein</fullName>
    </submittedName>
</protein>
<feature type="short sequence motif" description="GXSXG" evidence="4">
    <location>
        <begin position="60"/>
        <end position="64"/>
    </location>
</feature>
<name>A0ABT8CWE5_9FLAO</name>
<gene>
    <name evidence="7" type="ORF">QW060_17305</name>
</gene>
<dbReference type="InterPro" id="IPR016035">
    <property type="entry name" value="Acyl_Trfase/lysoPLipase"/>
</dbReference>
<reference evidence="8" key="1">
    <citation type="journal article" date="2019" name="Int. J. Syst. Evol. Microbiol.">
        <title>The Global Catalogue of Microorganisms (GCM) 10K type strain sequencing project: providing services to taxonomists for standard genome sequencing and annotation.</title>
        <authorList>
            <consortium name="The Broad Institute Genomics Platform"/>
            <consortium name="The Broad Institute Genome Sequencing Center for Infectious Disease"/>
            <person name="Wu L."/>
            <person name="Ma J."/>
        </authorList>
    </citation>
    <scope>NUCLEOTIDE SEQUENCE [LARGE SCALE GENOMIC DNA]</scope>
    <source>
        <strain evidence="8">CECT 7184</strain>
    </source>
</reference>
<dbReference type="InterPro" id="IPR050301">
    <property type="entry name" value="NTE"/>
</dbReference>
<accession>A0ABT8CWE5</accession>
<evidence type="ECO:0000313" key="7">
    <source>
        <dbReference type="EMBL" id="MDN3708857.1"/>
    </source>
</evidence>
<evidence type="ECO:0000256" key="4">
    <source>
        <dbReference type="PROSITE-ProRule" id="PRU01161"/>
    </source>
</evidence>
<sequence length="331" mass="36445">MKTLTFLLCVIMSFSVAKAQENQRKKVGVVLSGGGAKGLAHIGVLKVLEENGVKVDYIAGTSMGAIIGGLYASGYTASELDSIFKNVDTEALLQDYIPRISKSFYEKRNDEIYALQLPFDDFKIGMPAALSKGMYNYNLLSGLLLHVRHERDFNKLAIPFLCIATDIESGKQVILDKGILPQSILASGAFPSLYSPVEIDGKLLIDGGVANNYPIDELRKMGAEIVIGVDVQDGLKNREDIRGASDILLQISNFSMVQDMSRKIRETDIYIKPDIKGYSVISFREGSDIIKKGIEAAAPFTEEFKKMGSPEYINNPPSFREKYKGICVYQG</sequence>
<dbReference type="Gene3D" id="3.40.1090.10">
    <property type="entry name" value="Cytosolic phospholipase A2 catalytic domain"/>
    <property type="match status" value="2"/>
</dbReference>
<feature type="active site" description="Nucleophile" evidence="4">
    <location>
        <position position="62"/>
    </location>
</feature>
<dbReference type="RefSeq" id="WP_290364818.1">
    <property type="nucleotide sequence ID" value="NZ_JAUFQU010000002.1"/>
</dbReference>
<feature type="domain" description="PNPLA" evidence="6">
    <location>
        <begin position="29"/>
        <end position="219"/>
    </location>
</feature>
<feature type="chain" id="PRO_5047531928" evidence="5">
    <location>
        <begin position="20"/>
        <end position="331"/>
    </location>
</feature>
<dbReference type="Proteomes" id="UP001242368">
    <property type="component" value="Unassembled WGS sequence"/>
</dbReference>
<proteinExistence type="predicted"/>
<evidence type="ECO:0000256" key="5">
    <source>
        <dbReference type="SAM" id="SignalP"/>
    </source>
</evidence>
<keyword evidence="5" id="KW-0732">Signal</keyword>
<keyword evidence="3 4" id="KW-0443">Lipid metabolism</keyword>
<dbReference type="InterPro" id="IPR002641">
    <property type="entry name" value="PNPLA_dom"/>
</dbReference>
<feature type="short sequence motif" description="GXGXXG" evidence="4">
    <location>
        <begin position="33"/>
        <end position="38"/>
    </location>
</feature>